<dbReference type="EMBL" id="CACSLK010011613">
    <property type="protein sequence ID" value="CAA0813641.1"/>
    <property type="molecule type" value="Genomic_DNA"/>
</dbReference>
<dbReference type="Proteomes" id="UP001153555">
    <property type="component" value="Unassembled WGS sequence"/>
</dbReference>
<evidence type="ECO:0000313" key="2">
    <source>
        <dbReference type="Proteomes" id="UP001153555"/>
    </source>
</evidence>
<evidence type="ECO:0000313" key="1">
    <source>
        <dbReference type="EMBL" id="CAA0813641.1"/>
    </source>
</evidence>
<reference evidence="1" key="1">
    <citation type="submission" date="2019-12" db="EMBL/GenBank/DDBJ databases">
        <authorList>
            <person name="Scholes J."/>
        </authorList>
    </citation>
    <scope>NUCLEOTIDE SEQUENCE</scope>
</reference>
<protein>
    <submittedName>
        <fullName evidence="1">Uncharacterized protein</fullName>
    </submittedName>
</protein>
<feature type="non-terminal residue" evidence="1">
    <location>
        <position position="1"/>
    </location>
</feature>
<gene>
    <name evidence="1" type="ORF">SHERM_14200</name>
</gene>
<dbReference type="AlphaFoldDB" id="A0A9N7MR02"/>
<proteinExistence type="predicted"/>
<organism evidence="1 2">
    <name type="scientific">Striga hermonthica</name>
    <name type="common">Purple witchweed</name>
    <name type="synonym">Buchnera hermonthica</name>
    <dbReference type="NCBI Taxonomy" id="68872"/>
    <lineage>
        <taxon>Eukaryota</taxon>
        <taxon>Viridiplantae</taxon>
        <taxon>Streptophyta</taxon>
        <taxon>Embryophyta</taxon>
        <taxon>Tracheophyta</taxon>
        <taxon>Spermatophyta</taxon>
        <taxon>Magnoliopsida</taxon>
        <taxon>eudicotyledons</taxon>
        <taxon>Gunneridae</taxon>
        <taxon>Pentapetalae</taxon>
        <taxon>asterids</taxon>
        <taxon>lamiids</taxon>
        <taxon>Lamiales</taxon>
        <taxon>Orobanchaceae</taxon>
        <taxon>Buchnereae</taxon>
        <taxon>Striga</taxon>
    </lineage>
</organism>
<comment type="caution">
    <text evidence="1">The sequence shown here is derived from an EMBL/GenBank/DDBJ whole genome shotgun (WGS) entry which is preliminary data.</text>
</comment>
<sequence length="109" mass="11795">SCTCAPQSHPPSYASPPLYTSRACVSAPVIPKPVRLRLLASTPYSRANVRLLLPLPNFRASSPSPATPMPIRIRRSPLSLVLTRPSGASPHLSNHRASRSLISYPRICS</sequence>
<keyword evidence="2" id="KW-1185">Reference proteome</keyword>
<name>A0A9N7MR02_STRHE</name>
<feature type="non-terminal residue" evidence="1">
    <location>
        <position position="109"/>
    </location>
</feature>
<accession>A0A9N7MR02</accession>